<keyword evidence="4" id="KW-0949">S-adenosyl-L-methionine</keyword>
<sequence length="495" mass="57674">MTEKRKRKLLLINPINQHRLGFSNDPSTSYMPLGLGIIAALTPDHWEVELIDESFELCTFRPVDMVGFTAFTANAFRAYELAAMFRSQGVHTVMGGIHASMMPEEVVNYVDTTVSGEAELVWPQVIRDFEEGSVQKLYQGGITPVDKIPLIRRDIYKKYPYVYDLIQISRGCPMGCDFCSVTKMCGSKYRERLVEEVLDELEQTDRPLLFIVDDHLINTNKGAEERAIRLFRGMVERKINKLWFGQAAMNFADNDEVLHWAAKSGCTLILLGIEAEKPEALKDARKRLNLKKGVDYYQEAFRKIHKHGIAVLGAMIFGMESDNTQDLYNRMEFCLNSGIDAMQTSIMTPLPGTDLFFRLRDQKKIDLCNYPEDWKHYHFKEATMGTNHMTREALQQTMRDIWMKLYKKDNIRKMMFKTLWRTGNFKAAYWVYGTNHNYGRIVLEDLLGDQPGNLNRNLEWIGRKRSWYIRLTNPVLTIIYAIWWKYMVRRFTGRH</sequence>
<evidence type="ECO:0000256" key="4">
    <source>
        <dbReference type="ARBA" id="ARBA00022691"/>
    </source>
</evidence>
<dbReference type="SFLD" id="SFLDG01082">
    <property type="entry name" value="B12-binding_domain_containing"/>
    <property type="match status" value="1"/>
</dbReference>
<dbReference type="InterPro" id="IPR058240">
    <property type="entry name" value="rSAM_sf"/>
</dbReference>
<dbReference type="GO" id="GO:0003824">
    <property type="term" value="F:catalytic activity"/>
    <property type="evidence" value="ECO:0007669"/>
    <property type="project" value="InterPro"/>
</dbReference>
<evidence type="ECO:0000259" key="10">
    <source>
        <dbReference type="PROSITE" id="PS51918"/>
    </source>
</evidence>
<evidence type="ECO:0000313" key="12">
    <source>
        <dbReference type="Proteomes" id="UP000053091"/>
    </source>
</evidence>
<dbReference type="AlphaFoldDB" id="A0A0S7BTH4"/>
<dbReference type="OrthoDB" id="9801424at2"/>
<dbReference type="InterPro" id="IPR006158">
    <property type="entry name" value="Cobalamin-bd"/>
</dbReference>
<dbReference type="GO" id="GO:0051539">
    <property type="term" value="F:4 iron, 4 sulfur cluster binding"/>
    <property type="evidence" value="ECO:0007669"/>
    <property type="project" value="UniProtKB-KW"/>
</dbReference>
<dbReference type="InterPro" id="IPR006638">
    <property type="entry name" value="Elp3/MiaA/NifB-like_rSAM"/>
</dbReference>
<dbReference type="STRING" id="1678841.TBC1_111899"/>
<dbReference type="GO" id="GO:0005829">
    <property type="term" value="C:cytosol"/>
    <property type="evidence" value="ECO:0007669"/>
    <property type="project" value="TreeGrafter"/>
</dbReference>
<proteinExistence type="predicted"/>
<dbReference type="EMBL" id="DF968182">
    <property type="protein sequence ID" value="GAP43741.1"/>
    <property type="molecule type" value="Genomic_DNA"/>
</dbReference>
<dbReference type="Proteomes" id="UP000053091">
    <property type="component" value="Unassembled WGS sequence"/>
</dbReference>
<feature type="domain" description="Radical SAM core" evidence="10">
    <location>
        <begin position="158"/>
        <end position="387"/>
    </location>
</feature>
<keyword evidence="7" id="KW-0411">Iron-sulfur</keyword>
<keyword evidence="8" id="KW-0472">Membrane</keyword>
<dbReference type="CDD" id="cd02068">
    <property type="entry name" value="radical_SAM_B12_BD"/>
    <property type="match status" value="1"/>
</dbReference>
<keyword evidence="5" id="KW-0479">Metal-binding</keyword>
<accession>A0A0S7BTH4</accession>
<name>A0A0S7BTH4_9BACT</name>
<dbReference type="InterPro" id="IPR007197">
    <property type="entry name" value="rSAM"/>
</dbReference>
<dbReference type="Gene3D" id="3.80.30.20">
    <property type="entry name" value="tm_1862 like domain"/>
    <property type="match status" value="1"/>
</dbReference>
<gene>
    <name evidence="11" type="ORF">TBC1_111899</name>
</gene>
<evidence type="ECO:0000256" key="8">
    <source>
        <dbReference type="SAM" id="Phobius"/>
    </source>
</evidence>
<dbReference type="PANTHER" id="PTHR43409">
    <property type="entry name" value="ANAEROBIC MAGNESIUM-PROTOPORPHYRIN IX MONOMETHYL ESTER CYCLASE-RELATED"/>
    <property type="match status" value="1"/>
</dbReference>
<evidence type="ECO:0000256" key="7">
    <source>
        <dbReference type="ARBA" id="ARBA00023014"/>
    </source>
</evidence>
<protein>
    <submittedName>
        <fullName evidence="11">Radical SAM superfamily enzyme YgiQ, UPF0313 family</fullName>
    </submittedName>
</protein>
<keyword evidence="8" id="KW-0812">Transmembrane</keyword>
<dbReference type="InterPro" id="IPR034466">
    <property type="entry name" value="Methyltransferase_Class_B"/>
</dbReference>
<dbReference type="RefSeq" id="WP_062041357.1">
    <property type="nucleotide sequence ID" value="NZ_DF968182.1"/>
</dbReference>
<keyword evidence="2" id="KW-0489">Methyltransferase</keyword>
<evidence type="ECO:0000256" key="1">
    <source>
        <dbReference type="ARBA" id="ARBA00001966"/>
    </source>
</evidence>
<dbReference type="Pfam" id="PF04055">
    <property type="entry name" value="Radical_SAM"/>
    <property type="match status" value="1"/>
</dbReference>
<dbReference type="PROSITE" id="PS51918">
    <property type="entry name" value="RADICAL_SAM"/>
    <property type="match status" value="1"/>
</dbReference>
<feature type="domain" description="B12-binding" evidence="9">
    <location>
        <begin position="63"/>
        <end position="136"/>
    </location>
</feature>
<dbReference type="InterPro" id="IPR023404">
    <property type="entry name" value="rSAM_horseshoe"/>
</dbReference>
<dbReference type="PROSITE" id="PS51332">
    <property type="entry name" value="B12_BINDING"/>
    <property type="match status" value="1"/>
</dbReference>
<dbReference type="GO" id="GO:0046872">
    <property type="term" value="F:metal ion binding"/>
    <property type="evidence" value="ECO:0007669"/>
    <property type="project" value="UniProtKB-KW"/>
</dbReference>
<evidence type="ECO:0000256" key="3">
    <source>
        <dbReference type="ARBA" id="ARBA00022679"/>
    </source>
</evidence>
<dbReference type="Pfam" id="PF02310">
    <property type="entry name" value="B12-binding"/>
    <property type="match status" value="1"/>
</dbReference>
<keyword evidence="8" id="KW-1133">Transmembrane helix</keyword>
<evidence type="ECO:0000256" key="2">
    <source>
        <dbReference type="ARBA" id="ARBA00022603"/>
    </source>
</evidence>
<evidence type="ECO:0000313" key="11">
    <source>
        <dbReference type="EMBL" id="GAP43741.1"/>
    </source>
</evidence>
<dbReference type="SFLD" id="SFLDS00029">
    <property type="entry name" value="Radical_SAM"/>
    <property type="match status" value="1"/>
</dbReference>
<dbReference type="PANTHER" id="PTHR43409:SF7">
    <property type="entry name" value="BLL1977 PROTEIN"/>
    <property type="match status" value="1"/>
</dbReference>
<organism evidence="11">
    <name type="scientific">Lentimicrobium saccharophilum</name>
    <dbReference type="NCBI Taxonomy" id="1678841"/>
    <lineage>
        <taxon>Bacteria</taxon>
        <taxon>Pseudomonadati</taxon>
        <taxon>Bacteroidota</taxon>
        <taxon>Bacteroidia</taxon>
        <taxon>Bacteroidales</taxon>
        <taxon>Lentimicrobiaceae</taxon>
        <taxon>Lentimicrobium</taxon>
    </lineage>
</organism>
<dbReference type="InterPro" id="IPR051198">
    <property type="entry name" value="BchE-like"/>
</dbReference>
<comment type="cofactor">
    <cofactor evidence="1">
        <name>[4Fe-4S] cluster</name>
        <dbReference type="ChEBI" id="CHEBI:49883"/>
    </cofactor>
</comment>
<keyword evidence="12" id="KW-1185">Reference proteome</keyword>
<dbReference type="Gene3D" id="3.40.50.280">
    <property type="entry name" value="Cobalamin-binding domain"/>
    <property type="match status" value="1"/>
</dbReference>
<keyword evidence="3" id="KW-0808">Transferase</keyword>
<evidence type="ECO:0000256" key="5">
    <source>
        <dbReference type="ARBA" id="ARBA00022723"/>
    </source>
</evidence>
<dbReference type="SUPFAM" id="SSF102114">
    <property type="entry name" value="Radical SAM enzymes"/>
    <property type="match status" value="1"/>
</dbReference>
<feature type="transmembrane region" description="Helical" evidence="8">
    <location>
        <begin position="467"/>
        <end position="486"/>
    </location>
</feature>
<keyword evidence="6" id="KW-0408">Iron</keyword>
<evidence type="ECO:0000259" key="9">
    <source>
        <dbReference type="PROSITE" id="PS51332"/>
    </source>
</evidence>
<dbReference type="SMART" id="SM00729">
    <property type="entry name" value="Elp3"/>
    <property type="match status" value="1"/>
</dbReference>
<dbReference type="SFLD" id="SFLDG01123">
    <property type="entry name" value="methyltransferase_(Class_B)"/>
    <property type="match status" value="1"/>
</dbReference>
<evidence type="ECO:0000256" key="6">
    <source>
        <dbReference type="ARBA" id="ARBA00023004"/>
    </source>
</evidence>
<reference evidence="11" key="1">
    <citation type="journal article" date="2015" name="Genome Announc.">
        <title>Draft Genome Sequence of Bacteroidales Strain TBC1, a Novel Isolate from a Methanogenic Wastewater Treatment System.</title>
        <authorList>
            <person name="Tourlousse D.M."/>
            <person name="Matsuura N."/>
            <person name="Sun L."/>
            <person name="Toyonaga M."/>
            <person name="Kuroda K."/>
            <person name="Ohashi A."/>
            <person name="Cruz R."/>
            <person name="Yamaguchi T."/>
            <person name="Sekiguchi Y."/>
        </authorList>
    </citation>
    <scope>NUCLEOTIDE SEQUENCE [LARGE SCALE GENOMIC DNA]</scope>
    <source>
        <strain evidence="11">TBC1</strain>
    </source>
</reference>
<dbReference type="GO" id="GO:0031419">
    <property type="term" value="F:cobalamin binding"/>
    <property type="evidence" value="ECO:0007669"/>
    <property type="project" value="InterPro"/>
</dbReference>